<comment type="caution">
    <text evidence="2">The sequence shown here is derived from an EMBL/GenBank/DDBJ whole genome shotgun (WGS) entry which is preliminary data.</text>
</comment>
<dbReference type="AlphaFoldDB" id="A0A1T2LCS1"/>
<name>A0A1T2LCS1_9GAMM</name>
<evidence type="ECO:0000313" key="3">
    <source>
        <dbReference type="Proteomes" id="UP000190198"/>
    </source>
</evidence>
<dbReference type="RefSeq" id="WP_167367201.1">
    <property type="nucleotide sequence ID" value="NZ_MPRK01000008.1"/>
</dbReference>
<accession>A0A1T2LCS1</accession>
<keyword evidence="1" id="KW-0472">Membrane</keyword>
<gene>
    <name evidence="2" type="ORF">BOW52_01100</name>
</gene>
<dbReference type="Proteomes" id="UP000190198">
    <property type="component" value="Unassembled WGS sequence"/>
</dbReference>
<dbReference type="EMBL" id="MPRK01000008">
    <property type="protein sequence ID" value="OOZ42898.1"/>
    <property type="molecule type" value="Genomic_DNA"/>
</dbReference>
<reference evidence="2 3" key="1">
    <citation type="submission" date="2016-11" db="EMBL/GenBank/DDBJ databases">
        <title>Mixed transmission modes and dynamic genome evolution in an obligate animal-bacterial symbiosis.</title>
        <authorList>
            <person name="Russell S.L."/>
            <person name="Corbett-Detig R.B."/>
            <person name="Cavanaugh C.M."/>
        </authorList>
    </citation>
    <scope>NUCLEOTIDE SEQUENCE [LARGE SCALE GENOMIC DNA]</scope>
    <source>
        <strain evidence="2">Sp-SM6</strain>
    </source>
</reference>
<evidence type="ECO:0000256" key="1">
    <source>
        <dbReference type="SAM" id="Phobius"/>
    </source>
</evidence>
<dbReference type="GO" id="GO:0016020">
    <property type="term" value="C:membrane"/>
    <property type="evidence" value="ECO:0007669"/>
    <property type="project" value="InterPro"/>
</dbReference>
<proteinExistence type="predicted"/>
<evidence type="ECO:0000313" key="2">
    <source>
        <dbReference type="EMBL" id="OOZ42898.1"/>
    </source>
</evidence>
<keyword evidence="3" id="KW-1185">Reference proteome</keyword>
<evidence type="ECO:0008006" key="4">
    <source>
        <dbReference type="Google" id="ProtNLM"/>
    </source>
</evidence>
<dbReference type="Pfam" id="PF05656">
    <property type="entry name" value="DUF805"/>
    <property type="match status" value="1"/>
</dbReference>
<feature type="transmembrane region" description="Helical" evidence="1">
    <location>
        <begin position="122"/>
        <end position="139"/>
    </location>
</feature>
<feature type="transmembrane region" description="Helical" evidence="1">
    <location>
        <begin position="20"/>
        <end position="43"/>
    </location>
</feature>
<dbReference type="InterPro" id="IPR008523">
    <property type="entry name" value="DUF805"/>
</dbReference>
<feature type="transmembrane region" description="Helical" evidence="1">
    <location>
        <begin position="97"/>
        <end position="116"/>
    </location>
</feature>
<keyword evidence="1" id="KW-0812">Transmembrane</keyword>
<protein>
    <recommendedName>
        <fullName evidence="4">DUF805 domain-containing protein</fullName>
    </recommendedName>
</protein>
<feature type="transmembrane region" description="Helical" evidence="1">
    <location>
        <begin position="63"/>
        <end position="85"/>
    </location>
</feature>
<keyword evidence="1" id="KW-1133">Transmembrane helix</keyword>
<organism evidence="2 3">
    <name type="scientific">Solemya elarraichensis gill symbiont</name>
    <dbReference type="NCBI Taxonomy" id="1918949"/>
    <lineage>
        <taxon>Bacteria</taxon>
        <taxon>Pseudomonadati</taxon>
        <taxon>Pseudomonadota</taxon>
        <taxon>Gammaproteobacteria</taxon>
        <taxon>sulfur-oxidizing symbionts</taxon>
    </lineage>
</organism>
<sequence>MFNTLFGDIRNGRLKRLPFLLHSILLWLLMLGTVLAIAVALGAAEHIIGGDLQRAQEQLMSSFGGVAILIFIVLVLLFVFASANLHAKRIRDIGIPGWWGVLAIFLFSTAISILLSPQIANGLGTLIWFVILLIPSDTVEITT</sequence>